<dbReference type="Gene3D" id="3.40.1010.10">
    <property type="entry name" value="Cobalt-precorrin-4 Transmethylase, Domain 1"/>
    <property type="match status" value="1"/>
</dbReference>
<dbReference type="KEGG" id="mcob:NCTC10184_00653"/>
<dbReference type="InterPro" id="IPR035996">
    <property type="entry name" value="4pyrrol_Methylase_sf"/>
</dbReference>
<dbReference type="AlphaFoldDB" id="A0A449BB31"/>
<dbReference type="InterPro" id="IPR014776">
    <property type="entry name" value="4pyrrole_Mease_sub2"/>
</dbReference>
<dbReference type="Pfam" id="PF00590">
    <property type="entry name" value="TP_methylase"/>
    <property type="match status" value="1"/>
</dbReference>
<evidence type="ECO:0000256" key="3">
    <source>
        <dbReference type="ARBA" id="ARBA00022603"/>
    </source>
</evidence>
<feature type="domain" description="Tetrapyrrole methylase" evidence="7">
    <location>
        <begin position="3"/>
        <end position="196"/>
    </location>
</feature>
<dbReference type="PANTHER" id="PTHR46111">
    <property type="entry name" value="RIBOSOMAL RNA SMALL SUBUNIT METHYLTRANSFERASE I"/>
    <property type="match status" value="1"/>
</dbReference>
<comment type="function">
    <text evidence="6">Catalyzes the 2'-O-methylation of the ribose of cytidine 1402 (C1402) in 16S rRNA.</text>
</comment>
<evidence type="ECO:0000256" key="6">
    <source>
        <dbReference type="HAMAP-Rule" id="MF_01877"/>
    </source>
</evidence>
<keyword evidence="1 6" id="KW-0963">Cytoplasm</keyword>
<dbReference type="CDD" id="cd11648">
    <property type="entry name" value="RsmI"/>
    <property type="match status" value="1"/>
</dbReference>
<dbReference type="GO" id="GO:0070677">
    <property type="term" value="F:rRNA (cytosine-2'-O-)-methyltransferase activity"/>
    <property type="evidence" value="ECO:0007669"/>
    <property type="project" value="UniProtKB-UniRule"/>
</dbReference>
<comment type="catalytic activity">
    <reaction evidence="6">
        <text>cytidine(1402) in 16S rRNA + S-adenosyl-L-methionine = 2'-O-methylcytidine(1402) in 16S rRNA + S-adenosyl-L-homocysteine + H(+)</text>
        <dbReference type="Rhea" id="RHEA:42924"/>
        <dbReference type="Rhea" id="RHEA-COMP:10285"/>
        <dbReference type="Rhea" id="RHEA-COMP:10286"/>
        <dbReference type="ChEBI" id="CHEBI:15378"/>
        <dbReference type="ChEBI" id="CHEBI:57856"/>
        <dbReference type="ChEBI" id="CHEBI:59789"/>
        <dbReference type="ChEBI" id="CHEBI:74495"/>
        <dbReference type="ChEBI" id="CHEBI:82748"/>
        <dbReference type="EC" id="2.1.1.198"/>
    </reaction>
</comment>
<dbReference type="GO" id="GO:0005737">
    <property type="term" value="C:cytoplasm"/>
    <property type="evidence" value="ECO:0007669"/>
    <property type="project" value="UniProtKB-SubCell"/>
</dbReference>
<sequence>MSKIYLVGTPIGNLQDITLRALDTLRRVDVIACEDTRQTQKLLQQFELKKKLIAYHKDNEKNSAQGILNLVLNQNLSVALVSDAGMPLISDPGFELIKQAREQNVPVEIIPGVSACVTALALSGFAATFTFWGFPKEKSEARLKQIQALDTQHAHIFYVAPHKLMKFLSELDQVWGAEAEVFLAKELTKVFETHFCGAAKNILLELAQRETIKGEFTLVVKLNVPKRTKVNKYEQFSKNQTQKN</sequence>
<dbReference type="OrthoDB" id="9809084at2"/>
<evidence type="ECO:0000313" key="9">
    <source>
        <dbReference type="Proteomes" id="UP000290876"/>
    </source>
</evidence>
<proteinExistence type="inferred from homology"/>
<keyword evidence="4 6" id="KW-0808">Transferase</keyword>
<name>A0A449BB31_9BACT</name>
<evidence type="ECO:0000313" key="8">
    <source>
        <dbReference type="EMBL" id="VEU78409.1"/>
    </source>
</evidence>
<gene>
    <name evidence="6 8" type="primary">rsmI</name>
    <name evidence="8" type="ORF">NCTC10184_00653</name>
</gene>
<keyword evidence="2 6" id="KW-0698">rRNA processing</keyword>
<accession>A0A449BB31</accession>
<dbReference type="PIRSF" id="PIRSF005917">
    <property type="entry name" value="MTase_YraL"/>
    <property type="match status" value="1"/>
</dbReference>
<dbReference type="RefSeq" id="WP_129623231.1">
    <property type="nucleotide sequence ID" value="NZ_LR215043.1"/>
</dbReference>
<dbReference type="EC" id="2.1.1.198" evidence="6"/>
<protein>
    <recommendedName>
        <fullName evidence="6">Ribosomal RNA small subunit methyltransferase I</fullName>
        <ecNumber evidence="6">2.1.1.198</ecNumber>
    </recommendedName>
    <alternativeName>
        <fullName evidence="6">16S rRNA 2'-O-ribose C1402 methyltransferase</fullName>
    </alternativeName>
    <alternativeName>
        <fullName evidence="6">rRNA (cytidine-2'-O-)-methyltransferase RsmI</fullName>
    </alternativeName>
</protein>
<dbReference type="InterPro" id="IPR000878">
    <property type="entry name" value="4pyrrol_Mease"/>
</dbReference>
<dbReference type="InterPro" id="IPR008189">
    <property type="entry name" value="rRNA_ssu_MeTfrase_I"/>
</dbReference>
<dbReference type="PROSITE" id="PS01296">
    <property type="entry name" value="RSMI"/>
    <property type="match status" value="1"/>
</dbReference>
<evidence type="ECO:0000256" key="2">
    <source>
        <dbReference type="ARBA" id="ARBA00022552"/>
    </source>
</evidence>
<organism evidence="8 9">
    <name type="scientific">Mycoplasmopsis columbinasalis</name>
    <dbReference type="NCBI Taxonomy" id="114880"/>
    <lineage>
        <taxon>Bacteria</taxon>
        <taxon>Bacillati</taxon>
        <taxon>Mycoplasmatota</taxon>
        <taxon>Mycoplasmoidales</taxon>
        <taxon>Metamycoplasmataceae</taxon>
        <taxon>Mycoplasmopsis</taxon>
    </lineage>
</organism>
<comment type="similarity">
    <text evidence="6">Belongs to the methyltransferase superfamily. RsmI family.</text>
</comment>
<reference evidence="8 9" key="1">
    <citation type="submission" date="2019-01" db="EMBL/GenBank/DDBJ databases">
        <authorList>
            <consortium name="Pathogen Informatics"/>
        </authorList>
    </citation>
    <scope>NUCLEOTIDE SEQUENCE [LARGE SCALE GENOMIC DNA]</scope>
    <source>
        <strain evidence="8 9">NCTC10184</strain>
    </source>
</reference>
<dbReference type="InterPro" id="IPR018063">
    <property type="entry name" value="SAM_MeTrfase_RsmI_CS"/>
</dbReference>
<dbReference type="FunFam" id="3.40.1010.10:FF:000007">
    <property type="entry name" value="Ribosomal RNA small subunit methyltransferase I"/>
    <property type="match status" value="1"/>
</dbReference>
<dbReference type="InterPro" id="IPR014777">
    <property type="entry name" value="4pyrrole_Mease_sub1"/>
</dbReference>
<dbReference type="NCBIfam" id="TIGR00096">
    <property type="entry name" value="16S rRNA (cytidine(1402)-2'-O)-methyltransferase"/>
    <property type="match status" value="1"/>
</dbReference>
<dbReference type="PANTHER" id="PTHR46111:SF1">
    <property type="entry name" value="RIBOSOMAL RNA SMALL SUBUNIT METHYLTRANSFERASE I"/>
    <property type="match status" value="1"/>
</dbReference>
<dbReference type="Gene3D" id="3.30.950.10">
    <property type="entry name" value="Methyltransferase, Cobalt-precorrin-4 Transmethylase, Domain 2"/>
    <property type="match status" value="1"/>
</dbReference>
<dbReference type="HAMAP" id="MF_01877">
    <property type="entry name" value="16SrRNA_methyltr_I"/>
    <property type="match status" value="1"/>
</dbReference>
<evidence type="ECO:0000256" key="1">
    <source>
        <dbReference type="ARBA" id="ARBA00022490"/>
    </source>
</evidence>
<evidence type="ECO:0000256" key="4">
    <source>
        <dbReference type="ARBA" id="ARBA00022679"/>
    </source>
</evidence>
<dbReference type="Proteomes" id="UP000290876">
    <property type="component" value="Chromosome"/>
</dbReference>
<dbReference type="EMBL" id="LR215043">
    <property type="protein sequence ID" value="VEU78409.1"/>
    <property type="molecule type" value="Genomic_DNA"/>
</dbReference>
<comment type="subcellular location">
    <subcellularLocation>
        <location evidence="6">Cytoplasm</location>
    </subcellularLocation>
</comment>
<evidence type="ECO:0000256" key="5">
    <source>
        <dbReference type="ARBA" id="ARBA00022691"/>
    </source>
</evidence>
<dbReference type="SUPFAM" id="SSF53790">
    <property type="entry name" value="Tetrapyrrole methylase"/>
    <property type="match status" value="1"/>
</dbReference>
<evidence type="ECO:0000259" key="7">
    <source>
        <dbReference type="Pfam" id="PF00590"/>
    </source>
</evidence>
<keyword evidence="9" id="KW-1185">Reference proteome</keyword>
<keyword evidence="5 6" id="KW-0949">S-adenosyl-L-methionine</keyword>
<keyword evidence="3 6" id="KW-0489">Methyltransferase</keyword>